<evidence type="ECO:0000256" key="5">
    <source>
        <dbReference type="ARBA" id="ARBA00048391"/>
    </source>
</evidence>
<evidence type="ECO:0000256" key="1">
    <source>
        <dbReference type="ARBA" id="ARBA00012771"/>
    </source>
</evidence>
<keyword evidence="3" id="KW-0808">Transferase</keyword>
<proteinExistence type="predicted"/>
<dbReference type="GO" id="GO:0102559">
    <property type="term" value="F:peptide chain release factor N(5)-glutamine methyltransferase activity"/>
    <property type="evidence" value="ECO:0007669"/>
    <property type="project" value="UniProtKB-EC"/>
</dbReference>
<feature type="domain" description="Methyltransferase small" evidence="6">
    <location>
        <begin position="129"/>
        <end position="218"/>
    </location>
</feature>
<gene>
    <name evidence="8" type="ORF">CYCCA115_LOCUS24515</name>
</gene>
<dbReference type="InterPro" id="IPR004556">
    <property type="entry name" value="HemK-like"/>
</dbReference>
<dbReference type="EC" id="2.1.1.297" evidence="1"/>
<dbReference type="EMBL" id="CAKOGP040002524">
    <property type="protein sequence ID" value="CAJ1970499.1"/>
    <property type="molecule type" value="Genomic_DNA"/>
</dbReference>
<sequence>MIQAGTSVQEAYNRGVQELQSANVVEPEASMPQLLASALNLDWETGYRTVLQPQTLRQKLTKEQASTLSKLLERRLNHEPVQYILGQWDFLDYVVAIRPPLLCPRPETEELVQLVVQDAKKMRIETGKEQLKILDVGCGTGVIGISLVDLLHDAKVHAIDIDPIAVETSLENARRILSESTVDRYQCSLTPVAEYFIESDEDPYDMLVSNPPYIPTSDYNDLSPDVINFESRDALEAGEDGLAVIIDIIKGMRRWCKPGAPCWMEVDPTHPKLIEELLTSSDKKVAEWGVEFVSSHKDMFGKDRFIKLQFEDKKD</sequence>
<keyword evidence="2" id="KW-0489">Methyltransferase</keyword>
<dbReference type="Gene3D" id="3.40.50.150">
    <property type="entry name" value="Vaccinia Virus protein VP39"/>
    <property type="match status" value="1"/>
</dbReference>
<dbReference type="InterPro" id="IPR050320">
    <property type="entry name" value="N5-glutamine_MTase"/>
</dbReference>
<dbReference type="Gene3D" id="1.10.8.10">
    <property type="entry name" value="DNA helicase RuvA subunit, C-terminal domain"/>
    <property type="match status" value="1"/>
</dbReference>
<name>A0AAD2GDG9_9STRA</name>
<accession>A0AAD2GDG9</accession>
<dbReference type="PROSITE" id="PS00092">
    <property type="entry name" value="N6_MTASE"/>
    <property type="match status" value="1"/>
</dbReference>
<keyword evidence="4" id="KW-0949">S-adenosyl-L-methionine</keyword>
<reference evidence="8" key="1">
    <citation type="submission" date="2023-08" db="EMBL/GenBank/DDBJ databases">
        <authorList>
            <person name="Audoor S."/>
            <person name="Bilcke G."/>
        </authorList>
    </citation>
    <scope>NUCLEOTIDE SEQUENCE</scope>
</reference>
<evidence type="ECO:0000313" key="9">
    <source>
        <dbReference type="Proteomes" id="UP001295423"/>
    </source>
</evidence>
<dbReference type="GO" id="GO:0005739">
    <property type="term" value="C:mitochondrion"/>
    <property type="evidence" value="ECO:0007669"/>
    <property type="project" value="TreeGrafter"/>
</dbReference>
<evidence type="ECO:0000313" key="8">
    <source>
        <dbReference type="EMBL" id="CAJ1970499.1"/>
    </source>
</evidence>
<evidence type="ECO:0000256" key="2">
    <source>
        <dbReference type="ARBA" id="ARBA00022603"/>
    </source>
</evidence>
<dbReference type="InterPro" id="IPR029063">
    <property type="entry name" value="SAM-dependent_MTases_sf"/>
</dbReference>
<dbReference type="PANTHER" id="PTHR18895">
    <property type="entry name" value="HEMK METHYLTRANSFERASE"/>
    <property type="match status" value="1"/>
</dbReference>
<dbReference type="NCBIfam" id="TIGR00536">
    <property type="entry name" value="hemK_fam"/>
    <property type="match status" value="1"/>
</dbReference>
<dbReference type="InterPro" id="IPR040758">
    <property type="entry name" value="PrmC_N"/>
</dbReference>
<dbReference type="GO" id="GO:0032259">
    <property type="term" value="P:methylation"/>
    <property type="evidence" value="ECO:0007669"/>
    <property type="project" value="UniProtKB-KW"/>
</dbReference>
<evidence type="ECO:0000256" key="4">
    <source>
        <dbReference type="ARBA" id="ARBA00022691"/>
    </source>
</evidence>
<evidence type="ECO:0000256" key="3">
    <source>
        <dbReference type="ARBA" id="ARBA00022679"/>
    </source>
</evidence>
<comment type="caution">
    <text evidence="8">The sequence shown here is derived from an EMBL/GenBank/DDBJ whole genome shotgun (WGS) entry which is preliminary data.</text>
</comment>
<protein>
    <recommendedName>
        <fullName evidence="1">peptide chain release factor N(5)-glutamine methyltransferase</fullName>
        <ecNumber evidence="1">2.1.1.297</ecNumber>
    </recommendedName>
</protein>
<keyword evidence="9" id="KW-1185">Reference proteome</keyword>
<comment type="catalytic activity">
    <reaction evidence="5">
        <text>L-glutaminyl-[peptide chain release factor] + S-adenosyl-L-methionine = N(5)-methyl-L-glutaminyl-[peptide chain release factor] + S-adenosyl-L-homocysteine + H(+)</text>
        <dbReference type="Rhea" id="RHEA:42896"/>
        <dbReference type="Rhea" id="RHEA-COMP:10271"/>
        <dbReference type="Rhea" id="RHEA-COMP:10272"/>
        <dbReference type="ChEBI" id="CHEBI:15378"/>
        <dbReference type="ChEBI" id="CHEBI:30011"/>
        <dbReference type="ChEBI" id="CHEBI:57856"/>
        <dbReference type="ChEBI" id="CHEBI:59789"/>
        <dbReference type="ChEBI" id="CHEBI:61891"/>
        <dbReference type="EC" id="2.1.1.297"/>
    </reaction>
</comment>
<dbReference type="Pfam" id="PF05175">
    <property type="entry name" value="MTS"/>
    <property type="match status" value="1"/>
</dbReference>
<dbReference type="GO" id="GO:0003676">
    <property type="term" value="F:nucleic acid binding"/>
    <property type="evidence" value="ECO:0007669"/>
    <property type="project" value="InterPro"/>
</dbReference>
<feature type="domain" description="Release factor glutamine methyltransferase N-terminal" evidence="7">
    <location>
        <begin position="10"/>
        <end position="86"/>
    </location>
</feature>
<dbReference type="AlphaFoldDB" id="A0AAD2GDG9"/>
<organism evidence="8 9">
    <name type="scientific">Cylindrotheca closterium</name>
    <dbReference type="NCBI Taxonomy" id="2856"/>
    <lineage>
        <taxon>Eukaryota</taxon>
        <taxon>Sar</taxon>
        <taxon>Stramenopiles</taxon>
        <taxon>Ochrophyta</taxon>
        <taxon>Bacillariophyta</taxon>
        <taxon>Bacillariophyceae</taxon>
        <taxon>Bacillariophycidae</taxon>
        <taxon>Bacillariales</taxon>
        <taxon>Bacillariaceae</taxon>
        <taxon>Cylindrotheca</taxon>
    </lineage>
</organism>
<dbReference type="Proteomes" id="UP001295423">
    <property type="component" value="Unassembled WGS sequence"/>
</dbReference>
<evidence type="ECO:0000259" key="6">
    <source>
        <dbReference type="Pfam" id="PF05175"/>
    </source>
</evidence>
<dbReference type="InterPro" id="IPR002052">
    <property type="entry name" value="DNA_methylase_N6_adenine_CS"/>
</dbReference>
<dbReference type="InterPro" id="IPR007848">
    <property type="entry name" value="Small_mtfrase_dom"/>
</dbReference>
<evidence type="ECO:0000259" key="7">
    <source>
        <dbReference type="Pfam" id="PF17827"/>
    </source>
</evidence>
<dbReference type="PANTHER" id="PTHR18895:SF74">
    <property type="entry name" value="MTRF1L RELEASE FACTOR GLUTAMINE METHYLTRANSFERASE"/>
    <property type="match status" value="1"/>
</dbReference>
<dbReference type="CDD" id="cd02440">
    <property type="entry name" value="AdoMet_MTases"/>
    <property type="match status" value="1"/>
</dbReference>
<dbReference type="SUPFAM" id="SSF53335">
    <property type="entry name" value="S-adenosyl-L-methionine-dependent methyltransferases"/>
    <property type="match status" value="1"/>
</dbReference>
<dbReference type="Pfam" id="PF17827">
    <property type="entry name" value="PrmC_N"/>
    <property type="match status" value="1"/>
</dbReference>